<sequence>MIKTYFFLLVAVAFETFGSACLQASQQFTKLWPTVGVAVGFIGGLYFFTLVLKVLPLGITYALWSGIGMVLIAGVGWLLFNQRLDAPALIGIGLILAGIMVINLFSRSHFH</sequence>
<dbReference type="GO" id="GO:1990961">
    <property type="term" value="P:xenobiotic detoxification by transmembrane export across the plasma membrane"/>
    <property type="evidence" value="ECO:0007669"/>
    <property type="project" value="UniProtKB-ARBA"/>
</dbReference>
<keyword evidence="3" id="KW-1003">Cell membrane</keyword>
<evidence type="ECO:0000256" key="4">
    <source>
        <dbReference type="ARBA" id="ARBA00022692"/>
    </source>
</evidence>
<comment type="caution">
    <text evidence="10">The sequence shown here is derived from an EMBL/GenBank/DDBJ whole genome shotgun (WGS) entry which is preliminary data.</text>
</comment>
<dbReference type="InterPro" id="IPR045324">
    <property type="entry name" value="Small_multidrug_res"/>
</dbReference>
<dbReference type="FunFam" id="1.10.3730.20:FF:000001">
    <property type="entry name" value="Quaternary ammonium compound resistance transporter SugE"/>
    <property type="match status" value="1"/>
</dbReference>
<keyword evidence="6 9" id="KW-0472">Membrane</keyword>
<dbReference type="GO" id="GO:0005886">
    <property type="term" value="C:plasma membrane"/>
    <property type="evidence" value="ECO:0007669"/>
    <property type="project" value="UniProtKB-SubCell"/>
</dbReference>
<evidence type="ECO:0008006" key="12">
    <source>
        <dbReference type="Google" id="ProtNLM"/>
    </source>
</evidence>
<dbReference type="Gene3D" id="1.10.3730.20">
    <property type="match status" value="1"/>
</dbReference>
<feature type="transmembrane region" description="Helical" evidence="9">
    <location>
        <begin position="86"/>
        <end position="105"/>
    </location>
</feature>
<comment type="similarity">
    <text evidence="7 8">Belongs to the drug/metabolite transporter (DMT) superfamily. Small multidrug resistance (SMR) (TC 2.A.7.1) family.</text>
</comment>
<dbReference type="RefSeq" id="WP_038078310.1">
    <property type="nucleotide sequence ID" value="NZ_AUND01000034.1"/>
</dbReference>
<dbReference type="InterPro" id="IPR037185">
    <property type="entry name" value="EmrE-like"/>
</dbReference>
<dbReference type="InterPro" id="IPR000390">
    <property type="entry name" value="Small_drug/metabolite_transptr"/>
</dbReference>
<evidence type="ECO:0000313" key="10">
    <source>
        <dbReference type="EMBL" id="KEO51910.1"/>
    </source>
</evidence>
<organism evidence="10 11">
    <name type="scientific">Thioclava pacifica DSM 10166</name>
    <dbReference type="NCBI Taxonomy" id="1353537"/>
    <lineage>
        <taxon>Bacteria</taxon>
        <taxon>Pseudomonadati</taxon>
        <taxon>Pseudomonadota</taxon>
        <taxon>Alphaproteobacteria</taxon>
        <taxon>Rhodobacterales</taxon>
        <taxon>Paracoccaceae</taxon>
        <taxon>Thioclava</taxon>
    </lineage>
</organism>
<accession>A0A074J7P3</accession>
<dbReference type="eggNOG" id="COG2076">
    <property type="taxonomic scope" value="Bacteria"/>
</dbReference>
<evidence type="ECO:0000256" key="8">
    <source>
        <dbReference type="RuleBase" id="RU003942"/>
    </source>
</evidence>
<reference evidence="10 11" key="1">
    <citation type="submission" date="2013-07" db="EMBL/GenBank/DDBJ databases">
        <title>Thioclava pacifica DSM 10166 Genome Sequencing.</title>
        <authorList>
            <person name="Lai Q."/>
            <person name="Shao Z."/>
        </authorList>
    </citation>
    <scope>NUCLEOTIDE SEQUENCE [LARGE SCALE GENOMIC DNA]</scope>
    <source>
        <strain evidence="10 11">DSM 10166</strain>
    </source>
</reference>
<dbReference type="AlphaFoldDB" id="A0A074J7P3"/>
<keyword evidence="11" id="KW-1185">Reference proteome</keyword>
<keyword evidence="5 9" id="KW-1133">Transmembrane helix</keyword>
<evidence type="ECO:0000256" key="1">
    <source>
        <dbReference type="ARBA" id="ARBA00004651"/>
    </source>
</evidence>
<dbReference type="SUPFAM" id="SSF103481">
    <property type="entry name" value="Multidrug resistance efflux transporter EmrE"/>
    <property type="match status" value="1"/>
</dbReference>
<evidence type="ECO:0000256" key="9">
    <source>
        <dbReference type="SAM" id="Phobius"/>
    </source>
</evidence>
<dbReference type="GO" id="GO:0031460">
    <property type="term" value="P:glycine betaine transport"/>
    <property type="evidence" value="ECO:0007669"/>
    <property type="project" value="TreeGrafter"/>
</dbReference>
<dbReference type="EMBL" id="AUND01000034">
    <property type="protein sequence ID" value="KEO51910.1"/>
    <property type="molecule type" value="Genomic_DNA"/>
</dbReference>
<dbReference type="GO" id="GO:0015220">
    <property type="term" value="F:choline transmembrane transporter activity"/>
    <property type="evidence" value="ECO:0007669"/>
    <property type="project" value="TreeGrafter"/>
</dbReference>
<dbReference type="PANTHER" id="PTHR30561:SF1">
    <property type="entry name" value="MULTIDRUG TRANSPORTER EMRE"/>
    <property type="match status" value="1"/>
</dbReference>
<evidence type="ECO:0000256" key="7">
    <source>
        <dbReference type="ARBA" id="ARBA00038032"/>
    </source>
</evidence>
<name>A0A074J7P3_9RHOB</name>
<feature type="transmembrane region" description="Helical" evidence="9">
    <location>
        <begin position="34"/>
        <end position="52"/>
    </location>
</feature>
<dbReference type="Proteomes" id="UP000027432">
    <property type="component" value="Unassembled WGS sequence"/>
</dbReference>
<dbReference type="PANTHER" id="PTHR30561">
    <property type="entry name" value="SMR FAMILY PROTON-DEPENDENT DRUG EFFLUX TRANSPORTER SUGE"/>
    <property type="match status" value="1"/>
</dbReference>
<proteinExistence type="inferred from homology"/>
<protein>
    <recommendedName>
        <fullName evidence="12">Multidrug transporter</fullName>
    </recommendedName>
</protein>
<comment type="subcellular location">
    <subcellularLocation>
        <location evidence="1 8">Cell membrane</location>
        <topology evidence="1 8">Multi-pass membrane protein</topology>
    </subcellularLocation>
</comment>
<dbReference type="GO" id="GO:0015297">
    <property type="term" value="F:antiporter activity"/>
    <property type="evidence" value="ECO:0007669"/>
    <property type="project" value="TreeGrafter"/>
</dbReference>
<evidence type="ECO:0000313" key="11">
    <source>
        <dbReference type="Proteomes" id="UP000027432"/>
    </source>
</evidence>
<evidence type="ECO:0000256" key="3">
    <source>
        <dbReference type="ARBA" id="ARBA00022475"/>
    </source>
</evidence>
<evidence type="ECO:0000256" key="2">
    <source>
        <dbReference type="ARBA" id="ARBA00022448"/>
    </source>
</evidence>
<evidence type="ECO:0000256" key="6">
    <source>
        <dbReference type="ARBA" id="ARBA00023136"/>
    </source>
</evidence>
<gene>
    <name evidence="10" type="ORF">TP2_10555</name>
</gene>
<dbReference type="GO" id="GO:0015199">
    <property type="term" value="F:amino-acid betaine transmembrane transporter activity"/>
    <property type="evidence" value="ECO:0007669"/>
    <property type="project" value="TreeGrafter"/>
</dbReference>
<dbReference type="STRING" id="1353537.TP2_10555"/>
<keyword evidence="4 8" id="KW-0812">Transmembrane</keyword>
<dbReference type="Pfam" id="PF00893">
    <property type="entry name" value="Multi_Drug_Res"/>
    <property type="match status" value="1"/>
</dbReference>
<evidence type="ECO:0000256" key="5">
    <source>
        <dbReference type="ARBA" id="ARBA00022989"/>
    </source>
</evidence>
<keyword evidence="2" id="KW-0813">Transport</keyword>
<feature type="transmembrane region" description="Helical" evidence="9">
    <location>
        <begin position="59"/>
        <end position="80"/>
    </location>
</feature>